<protein>
    <submittedName>
        <fullName evidence="4">MaoC/PaaZ C-terminal domain-containing protein</fullName>
    </submittedName>
</protein>
<evidence type="ECO:0000313" key="5">
    <source>
        <dbReference type="Proteomes" id="UP001500390"/>
    </source>
</evidence>
<evidence type="ECO:0000256" key="2">
    <source>
        <dbReference type="SAM" id="MobiDB-lite"/>
    </source>
</evidence>
<comment type="similarity">
    <text evidence="1">Belongs to the enoyl-CoA hydratase/isomerase family.</text>
</comment>
<dbReference type="InterPro" id="IPR002539">
    <property type="entry name" value="MaoC-like_dom"/>
</dbReference>
<proteinExistence type="inferred from homology"/>
<sequence length="288" mass="31337">MATETLSGVPSTAPLLVRAALTSRGRRGDSVPDRTLVVEDVRIDRAKLAAYQRLTGYAVDDTVPQPYPWVLAFPVQTALMARPDFPMALPGMVHLENRVTTHRAMDAGDPLTLSVSAGQVRPHRRGRTLDVRLEARVGSELVWECDSVYLSRGRGTHDAPRGDAPRGDGPPRPPVGQPAARWRLPEDLGRSYASVSGDVNPIHLHPLTAKAMGFPRHIAHGMWTCARTLAALGRTSLGPSTSHVWFTKPVFLPSTVELVVDREPARTVAALRSAKTPETTHLVLTLET</sequence>
<dbReference type="InterPro" id="IPR029069">
    <property type="entry name" value="HotDog_dom_sf"/>
</dbReference>
<dbReference type="Pfam" id="PF01575">
    <property type="entry name" value="MaoC_dehydratas"/>
    <property type="match status" value="1"/>
</dbReference>
<feature type="compositionally biased region" description="Basic and acidic residues" evidence="2">
    <location>
        <begin position="155"/>
        <end position="166"/>
    </location>
</feature>
<accession>A0ABP8J8M2</accession>
<dbReference type="InterPro" id="IPR003965">
    <property type="entry name" value="Fatty_acid_synthase"/>
</dbReference>
<feature type="region of interest" description="Disordered" evidence="2">
    <location>
        <begin position="153"/>
        <end position="179"/>
    </location>
</feature>
<keyword evidence="5" id="KW-1185">Reference proteome</keyword>
<name>A0ABP8J8M2_9MICO</name>
<dbReference type="SUPFAM" id="SSF54637">
    <property type="entry name" value="Thioesterase/thiol ester dehydrase-isomerase"/>
    <property type="match status" value="2"/>
</dbReference>
<organism evidence="4 5">
    <name type="scientific">Ornithinibacter aureus</name>
    <dbReference type="NCBI Taxonomy" id="622664"/>
    <lineage>
        <taxon>Bacteria</taxon>
        <taxon>Bacillati</taxon>
        <taxon>Actinomycetota</taxon>
        <taxon>Actinomycetes</taxon>
        <taxon>Micrococcales</taxon>
        <taxon>Intrasporangiaceae</taxon>
        <taxon>Ornithinibacter</taxon>
    </lineage>
</organism>
<gene>
    <name evidence="4" type="ORF">GCM10023153_00960</name>
</gene>
<dbReference type="EMBL" id="BAABFX010000005">
    <property type="protein sequence ID" value="GAA4386936.1"/>
    <property type="molecule type" value="Genomic_DNA"/>
</dbReference>
<dbReference type="PRINTS" id="PR01483">
    <property type="entry name" value="FASYNTHASE"/>
</dbReference>
<dbReference type="PANTHER" id="PTHR43841">
    <property type="entry name" value="3-HYDROXYACYL-THIOESTER DEHYDRATASE HTDX-RELATED"/>
    <property type="match status" value="1"/>
</dbReference>
<evidence type="ECO:0000313" key="4">
    <source>
        <dbReference type="EMBL" id="GAA4386936.1"/>
    </source>
</evidence>
<dbReference type="Gene3D" id="3.10.129.10">
    <property type="entry name" value="Hotdog Thioesterase"/>
    <property type="match status" value="1"/>
</dbReference>
<dbReference type="PANTHER" id="PTHR43841:SF1">
    <property type="entry name" value="3-HYDROXYACYL-THIOESTER DEHYDRATASE X"/>
    <property type="match status" value="1"/>
</dbReference>
<feature type="domain" description="MaoC-like" evidence="3">
    <location>
        <begin position="187"/>
        <end position="269"/>
    </location>
</feature>
<evidence type="ECO:0000259" key="3">
    <source>
        <dbReference type="Pfam" id="PF01575"/>
    </source>
</evidence>
<comment type="caution">
    <text evidence="4">The sequence shown here is derived from an EMBL/GenBank/DDBJ whole genome shotgun (WGS) entry which is preliminary data.</text>
</comment>
<evidence type="ECO:0000256" key="1">
    <source>
        <dbReference type="ARBA" id="ARBA00005254"/>
    </source>
</evidence>
<dbReference type="Proteomes" id="UP001500390">
    <property type="component" value="Unassembled WGS sequence"/>
</dbReference>
<reference evidence="5" key="1">
    <citation type="journal article" date="2019" name="Int. J. Syst. Evol. Microbiol.">
        <title>The Global Catalogue of Microorganisms (GCM) 10K type strain sequencing project: providing services to taxonomists for standard genome sequencing and annotation.</title>
        <authorList>
            <consortium name="The Broad Institute Genomics Platform"/>
            <consortium name="The Broad Institute Genome Sequencing Center for Infectious Disease"/>
            <person name="Wu L."/>
            <person name="Ma J."/>
        </authorList>
    </citation>
    <scope>NUCLEOTIDE SEQUENCE [LARGE SCALE GENOMIC DNA]</scope>
    <source>
        <strain evidence="5">JCM 17738</strain>
    </source>
</reference>